<gene>
    <name evidence="3" type="ORF">Cflav_PD0236</name>
</gene>
<proteinExistence type="predicted"/>
<feature type="domain" description="3-keto-alpha-glucoside-1,2-lyase/3-keto-2-hydroxy-glucal hydratase" evidence="2">
    <location>
        <begin position="90"/>
        <end position="221"/>
    </location>
</feature>
<dbReference type="InterPro" id="IPR010496">
    <property type="entry name" value="AL/BT2_dom"/>
</dbReference>
<dbReference type="GO" id="GO:0016787">
    <property type="term" value="F:hydrolase activity"/>
    <property type="evidence" value="ECO:0007669"/>
    <property type="project" value="InterPro"/>
</dbReference>
<keyword evidence="1" id="KW-0732">Signal</keyword>
<feature type="chain" id="PRO_5002895184" description="3-keto-alpha-glucoside-1,2-lyase/3-keto-2-hydroxy-glucal hydratase domain-containing protein" evidence="1">
    <location>
        <begin position="20"/>
        <end position="351"/>
    </location>
</feature>
<comment type="caution">
    <text evidence="3">The sequence shown here is derived from an EMBL/GenBank/DDBJ whole genome shotgun (WGS) entry which is preliminary data.</text>
</comment>
<evidence type="ECO:0000256" key="1">
    <source>
        <dbReference type="SAM" id="SignalP"/>
    </source>
</evidence>
<dbReference type="RefSeq" id="WP_007418683.1">
    <property type="nucleotide sequence ID" value="NZ_ABOX02000076.1"/>
</dbReference>
<evidence type="ECO:0000313" key="3">
    <source>
        <dbReference type="EMBL" id="EEF57270.1"/>
    </source>
</evidence>
<evidence type="ECO:0000259" key="2">
    <source>
        <dbReference type="Pfam" id="PF06439"/>
    </source>
</evidence>
<accession>B9XSA0</accession>
<dbReference type="Gene3D" id="2.60.120.560">
    <property type="entry name" value="Exo-inulinase, domain 1"/>
    <property type="match status" value="1"/>
</dbReference>
<dbReference type="Proteomes" id="UP000003688">
    <property type="component" value="Unassembled WGS sequence"/>
</dbReference>
<reference evidence="3 4" key="1">
    <citation type="journal article" date="2011" name="J. Bacteriol.">
        <title>Genome sequence of 'Pedosphaera parvula' Ellin514, an aerobic Verrucomicrobial isolate from pasture soil.</title>
        <authorList>
            <person name="Kant R."/>
            <person name="van Passel M.W."/>
            <person name="Sangwan P."/>
            <person name="Palva A."/>
            <person name="Lucas S."/>
            <person name="Copeland A."/>
            <person name="Lapidus A."/>
            <person name="Glavina Del Rio T."/>
            <person name="Dalin E."/>
            <person name="Tice H."/>
            <person name="Bruce D."/>
            <person name="Goodwin L."/>
            <person name="Pitluck S."/>
            <person name="Chertkov O."/>
            <person name="Larimer F.W."/>
            <person name="Land M.L."/>
            <person name="Hauser L."/>
            <person name="Brettin T.S."/>
            <person name="Detter J.C."/>
            <person name="Han S."/>
            <person name="de Vos W.M."/>
            <person name="Janssen P.H."/>
            <person name="Smidt H."/>
        </authorList>
    </citation>
    <scope>NUCLEOTIDE SEQUENCE [LARGE SCALE GENOMIC DNA]</scope>
    <source>
        <strain evidence="3 4">Ellin514</strain>
    </source>
</reference>
<organism evidence="3 4">
    <name type="scientific">Pedosphaera parvula (strain Ellin514)</name>
    <dbReference type="NCBI Taxonomy" id="320771"/>
    <lineage>
        <taxon>Bacteria</taxon>
        <taxon>Pseudomonadati</taxon>
        <taxon>Verrucomicrobiota</taxon>
        <taxon>Pedosphaerae</taxon>
        <taxon>Pedosphaerales</taxon>
        <taxon>Pedosphaeraceae</taxon>
        <taxon>Pedosphaera</taxon>
    </lineage>
</organism>
<feature type="signal peptide" evidence="1">
    <location>
        <begin position="1"/>
        <end position="19"/>
    </location>
</feature>
<evidence type="ECO:0000313" key="4">
    <source>
        <dbReference type="Proteomes" id="UP000003688"/>
    </source>
</evidence>
<dbReference type="InterPro" id="IPR013320">
    <property type="entry name" value="ConA-like_dom_sf"/>
</dbReference>
<sequence length="351" mass="38819" precursor="true">MRKHIFWVLMVAFAGPVFAAEKTFDLSEMPVNKAPAGFHSLLKGSGKPGDWKVIMDDVPLAFPSLSTNAPNVAKKSVVAQLSEDMTDEHFPLLVLGDETYGDFTLTTRFKIVSGILEQMGGIAFRMQDVKNYYVLRASAVDHNVRFYEVVNGEIGTLMGPKVPIAKGEWHELSVECKGNQIRCSFDGKEVIPTVTDNTFSAGKIALWTKSDSVSYFTDIRIAYTPHERFLQSLVRETMEKFPRLQGIDVVALSGKSSGPKVVASNNDKAIGQPGDKNDAEVINKGVMTYRKDKELVYVTLPLRDRNGDPAAGVRVVMKSFPGQTEENAIVRAMPVVKQMQERVPAVNDLME</sequence>
<dbReference type="OrthoDB" id="9791814at2"/>
<dbReference type="SUPFAM" id="SSF49899">
    <property type="entry name" value="Concanavalin A-like lectins/glucanases"/>
    <property type="match status" value="1"/>
</dbReference>
<name>B9XSA0_PEDPL</name>
<dbReference type="AlphaFoldDB" id="B9XSA0"/>
<dbReference type="Pfam" id="PF06439">
    <property type="entry name" value="3keto-disac_hyd"/>
    <property type="match status" value="1"/>
</dbReference>
<dbReference type="EMBL" id="ABOX02000076">
    <property type="protein sequence ID" value="EEF57270.1"/>
    <property type="molecule type" value="Genomic_DNA"/>
</dbReference>
<dbReference type="STRING" id="320771.Cflav_PD0236"/>
<keyword evidence="4" id="KW-1185">Reference proteome</keyword>
<protein>
    <recommendedName>
        <fullName evidence="2">3-keto-alpha-glucoside-1,2-lyase/3-keto-2-hydroxy-glucal hydratase domain-containing protein</fullName>
    </recommendedName>
</protein>